<dbReference type="PANTHER" id="PTHR11267">
    <property type="entry name" value="T-BOX PROTEIN-RELATED"/>
    <property type="match status" value="1"/>
</dbReference>
<evidence type="ECO:0000256" key="4">
    <source>
        <dbReference type="ARBA" id="ARBA00023163"/>
    </source>
</evidence>
<evidence type="ECO:0000313" key="9">
    <source>
        <dbReference type="Ensembl" id="ENSLLEP00000041105.1"/>
    </source>
</evidence>
<protein>
    <recommendedName>
        <fullName evidence="8">T-box domain-containing protein</fullName>
    </recommendedName>
</protein>
<dbReference type="Pfam" id="PF00907">
    <property type="entry name" value="T-box"/>
    <property type="match status" value="1"/>
</dbReference>
<comment type="caution">
    <text evidence="6">Lacks conserved residue(s) required for the propagation of feature annotation.</text>
</comment>
<dbReference type="Gene3D" id="2.60.40.820">
    <property type="entry name" value="Transcription factor, T-box"/>
    <property type="match status" value="1"/>
</dbReference>
<evidence type="ECO:0000256" key="3">
    <source>
        <dbReference type="ARBA" id="ARBA00023125"/>
    </source>
</evidence>
<dbReference type="Ensembl" id="ENSLLET00000042761.1">
    <property type="protein sequence ID" value="ENSLLEP00000041105.1"/>
    <property type="gene ID" value="ENSLLEG00000026154.1"/>
</dbReference>
<organism evidence="9 10">
    <name type="scientific">Leptobrachium leishanense</name>
    <name type="common">Leishan spiny toad</name>
    <dbReference type="NCBI Taxonomy" id="445787"/>
    <lineage>
        <taxon>Eukaryota</taxon>
        <taxon>Metazoa</taxon>
        <taxon>Chordata</taxon>
        <taxon>Craniata</taxon>
        <taxon>Vertebrata</taxon>
        <taxon>Euteleostomi</taxon>
        <taxon>Amphibia</taxon>
        <taxon>Batrachia</taxon>
        <taxon>Anura</taxon>
        <taxon>Pelobatoidea</taxon>
        <taxon>Megophryidae</taxon>
        <taxon>Leptobrachium</taxon>
    </lineage>
</organism>
<dbReference type="PROSITE" id="PS01283">
    <property type="entry name" value="TBOX_1"/>
    <property type="match status" value="1"/>
</dbReference>
<evidence type="ECO:0000256" key="1">
    <source>
        <dbReference type="ARBA" id="ARBA00004123"/>
    </source>
</evidence>
<evidence type="ECO:0000256" key="7">
    <source>
        <dbReference type="SAM" id="MobiDB-lite"/>
    </source>
</evidence>
<dbReference type="AlphaFoldDB" id="A0A8C5QQZ3"/>
<feature type="domain" description="T-box" evidence="8">
    <location>
        <begin position="50"/>
        <end position="227"/>
    </location>
</feature>
<keyword evidence="4" id="KW-0804">Transcription</keyword>
<sequence>MLGYCPPPPEPPTLRRQIGIPFHPPGSYYLPQPQCPIESSPSPPQVAADLENKELWQKFSSVGTEMILTKSGRRMFPEFVVSVSGLEPHCLYTLCVQAVPKGETRYKWRDGAWSMSGRSEPGPPTRLYMHPESPAPGHRWMDRPISFSKIRLTNNTLSHNGQIVLQSMHRYFLRLYIVPTSCYAAHSHAVSDVSFPETSFIAVTSYQNPQLSLLKIEENPFAKGIKYFKNHQESRAPNKRSLCSLEEGDDSKGTKQLKESDRDCETVSDAMAENRLDSRHQTQATQKDSGDILQERQDSGDCSQGRQQESGDRMQERRRESGDRIVARQFVCREGTQKRHLYSEDDRQTALRDCKREREEATEDRGPGRDSTDVTVSATHRRLIDFAKNLGDTRDITLGTALSLENDKRSSGPDMTAHCCPRTHSQPWLSPSAVSSMPTPPYSPSHSVMAQRLSFSFHPTFPSYSSATSRMPSTSHSSPIPMSLWTPTPITLSSNFPALQPPVFQEMIPPPWYIPQHPICRGL</sequence>
<dbReference type="InterPro" id="IPR001699">
    <property type="entry name" value="TF_T-box"/>
</dbReference>
<evidence type="ECO:0000259" key="8">
    <source>
        <dbReference type="PROSITE" id="PS50252"/>
    </source>
</evidence>
<keyword evidence="5 6" id="KW-0539">Nucleus</keyword>
<dbReference type="GO" id="GO:0000785">
    <property type="term" value="C:chromatin"/>
    <property type="evidence" value="ECO:0007669"/>
    <property type="project" value="TreeGrafter"/>
</dbReference>
<dbReference type="GO" id="GO:0045893">
    <property type="term" value="P:positive regulation of DNA-templated transcription"/>
    <property type="evidence" value="ECO:0007669"/>
    <property type="project" value="InterPro"/>
</dbReference>
<dbReference type="Proteomes" id="UP000694569">
    <property type="component" value="Unplaced"/>
</dbReference>
<feature type="region of interest" description="Disordered" evidence="7">
    <location>
        <begin position="238"/>
        <end position="322"/>
    </location>
</feature>
<dbReference type="PRINTS" id="PR00937">
    <property type="entry name" value="TBOX"/>
</dbReference>
<reference evidence="9" key="2">
    <citation type="submission" date="2025-09" db="UniProtKB">
        <authorList>
            <consortium name="Ensembl"/>
        </authorList>
    </citation>
    <scope>IDENTIFICATION</scope>
</reference>
<dbReference type="SUPFAM" id="SSF49417">
    <property type="entry name" value="p53-like transcription factors"/>
    <property type="match status" value="1"/>
</dbReference>
<keyword evidence="3 6" id="KW-0238">DNA-binding</keyword>
<keyword evidence="2" id="KW-0805">Transcription regulation</keyword>
<feature type="compositionally biased region" description="Basic and acidic residues" evidence="7">
    <location>
        <begin position="338"/>
        <end position="372"/>
    </location>
</feature>
<accession>A0A8C5QQZ3</accession>
<dbReference type="GeneTree" id="ENSGT00940000164254"/>
<comment type="subcellular location">
    <subcellularLocation>
        <location evidence="1 6">Nucleus</location>
    </subcellularLocation>
</comment>
<dbReference type="GO" id="GO:0000981">
    <property type="term" value="F:DNA-binding transcription factor activity, RNA polymerase II-specific"/>
    <property type="evidence" value="ECO:0007669"/>
    <property type="project" value="TreeGrafter"/>
</dbReference>
<feature type="compositionally biased region" description="Basic and acidic residues" evidence="7">
    <location>
        <begin position="309"/>
        <end position="322"/>
    </location>
</feature>
<proteinExistence type="predicted"/>
<evidence type="ECO:0000256" key="6">
    <source>
        <dbReference type="PROSITE-ProRule" id="PRU00201"/>
    </source>
</evidence>
<dbReference type="InterPro" id="IPR008967">
    <property type="entry name" value="p53-like_TF_DNA-bd_sf"/>
</dbReference>
<dbReference type="OrthoDB" id="7442607at2759"/>
<dbReference type="GO" id="GO:0001708">
    <property type="term" value="P:cell fate specification"/>
    <property type="evidence" value="ECO:0007669"/>
    <property type="project" value="TreeGrafter"/>
</dbReference>
<dbReference type="SMART" id="SM00425">
    <property type="entry name" value="TBOX"/>
    <property type="match status" value="1"/>
</dbReference>
<keyword evidence="10" id="KW-1185">Reference proteome</keyword>
<dbReference type="InterPro" id="IPR036960">
    <property type="entry name" value="T-box_sf"/>
</dbReference>
<evidence type="ECO:0000256" key="2">
    <source>
        <dbReference type="ARBA" id="ARBA00023015"/>
    </source>
</evidence>
<name>A0A8C5QQZ3_9ANUR</name>
<dbReference type="PROSITE" id="PS01264">
    <property type="entry name" value="TBOX_2"/>
    <property type="match status" value="1"/>
</dbReference>
<reference evidence="9" key="1">
    <citation type="submission" date="2025-08" db="UniProtKB">
        <authorList>
            <consortium name="Ensembl"/>
        </authorList>
    </citation>
    <scope>IDENTIFICATION</scope>
</reference>
<dbReference type="GO" id="GO:0005634">
    <property type="term" value="C:nucleus"/>
    <property type="evidence" value="ECO:0007669"/>
    <property type="project" value="UniProtKB-SubCell"/>
</dbReference>
<dbReference type="GO" id="GO:0000978">
    <property type="term" value="F:RNA polymerase II cis-regulatory region sequence-specific DNA binding"/>
    <property type="evidence" value="ECO:0007669"/>
    <property type="project" value="InterPro"/>
</dbReference>
<dbReference type="PROSITE" id="PS50252">
    <property type="entry name" value="TBOX_3"/>
    <property type="match status" value="1"/>
</dbReference>
<evidence type="ECO:0000256" key="5">
    <source>
        <dbReference type="ARBA" id="ARBA00023242"/>
    </source>
</evidence>
<evidence type="ECO:0000313" key="10">
    <source>
        <dbReference type="Proteomes" id="UP000694569"/>
    </source>
</evidence>
<feature type="region of interest" description="Disordered" evidence="7">
    <location>
        <begin position="338"/>
        <end position="375"/>
    </location>
</feature>
<feature type="compositionally biased region" description="Basic and acidic residues" evidence="7">
    <location>
        <begin position="250"/>
        <end position="265"/>
    </location>
</feature>
<dbReference type="InterPro" id="IPR018186">
    <property type="entry name" value="TF_T-box_CS"/>
</dbReference>
<feature type="compositionally biased region" description="Basic and acidic residues" evidence="7">
    <location>
        <begin position="288"/>
        <end position="299"/>
    </location>
</feature>
<dbReference type="InterPro" id="IPR046360">
    <property type="entry name" value="T-box_DNA-bd"/>
</dbReference>
<dbReference type="PANTHER" id="PTHR11267:SF205">
    <property type="entry name" value="T-BOX TRANSCRIPTION FACTOR TBX6-LIKE"/>
    <property type="match status" value="1"/>
</dbReference>